<evidence type="ECO:0000313" key="3">
    <source>
        <dbReference type="Proteomes" id="UP000664417"/>
    </source>
</evidence>
<evidence type="ECO:0000256" key="1">
    <source>
        <dbReference type="SAM" id="SignalP"/>
    </source>
</evidence>
<evidence type="ECO:0000313" key="2">
    <source>
        <dbReference type="EMBL" id="MBO1322079.1"/>
    </source>
</evidence>
<gene>
    <name evidence="2" type="ORF">J3U88_26620</name>
</gene>
<keyword evidence="1" id="KW-0732">Signal</keyword>
<feature type="chain" id="PRO_5035293818" evidence="1">
    <location>
        <begin position="18"/>
        <end position="593"/>
    </location>
</feature>
<accession>A0A8J7U6M4</accession>
<dbReference type="AlphaFoldDB" id="A0A8J7U6M4"/>
<protein>
    <submittedName>
        <fullName evidence="2">DUF3604 domain-containing protein</fullName>
    </submittedName>
</protein>
<name>A0A8J7U6M4_9BACT</name>
<sequence length="593" mass="65489">MKALGLLFLLMYLGPLAAGEAGAKPTKATAQPVQAKQVRAKPVLPKSVYFGDLHMHSGFSLNAAGFLTMNRPHELYRFARGEKIKHTVLGYVQLETPLDFAAVTDHPAYFGLMSAIFDKRNPHFVSNIAAEFRKGSARTRKAVEEHLYGDSLVPEAMRADAAFIAGAADVWEEIVRAADEADQHEAFTAFVGYSWRHVRPRENGLAGLHRNVIFKGAAPLLPWDSFHYRGPEALWARMEAFRARGAGDVIAIPVNVHLSGGWMYAARKDDGLPFDAAYARRRAHNEPLMQIMQSRGASETHTALARNDASADFELLPPDALLLGGPSGDPTDAATGYAREGLKHGLKHAAELGHNPFKHGFVGSTGTHNATPGRTLEQGYGGHHGIIDNTAPERLQDRPHDNPGALTAVWATANSRAAIFEALRRRETYATSGTRLRVRFFGGWDLDAQAHRRPDMVHYGYSQGVSMGADLPQPGPAAKEPVFVIWAYCDTDSAMLDRVQVVKGWLDQGEIKEKVFTDVVVAADNTTCELRGTWRDPAFDKNQAAFYYLRVLEKPVKRWSAYQEERTGLDSGKPKMIQERAWTSPIWYTPAAR</sequence>
<feature type="signal peptide" evidence="1">
    <location>
        <begin position="1"/>
        <end position="17"/>
    </location>
</feature>
<dbReference type="Pfam" id="PF12228">
    <property type="entry name" value="DUF3604"/>
    <property type="match status" value="2"/>
</dbReference>
<keyword evidence="3" id="KW-1185">Reference proteome</keyword>
<dbReference type="RefSeq" id="WP_207862051.1">
    <property type="nucleotide sequence ID" value="NZ_JAFREP010000031.1"/>
</dbReference>
<dbReference type="Proteomes" id="UP000664417">
    <property type="component" value="Unassembled WGS sequence"/>
</dbReference>
<proteinExistence type="predicted"/>
<dbReference type="EMBL" id="JAFREP010000031">
    <property type="protein sequence ID" value="MBO1322079.1"/>
    <property type="molecule type" value="Genomic_DNA"/>
</dbReference>
<dbReference type="InterPro" id="IPR022028">
    <property type="entry name" value="DUF3604"/>
</dbReference>
<comment type="caution">
    <text evidence="2">The sequence shown here is derived from an EMBL/GenBank/DDBJ whole genome shotgun (WGS) entry which is preliminary data.</text>
</comment>
<reference evidence="2" key="1">
    <citation type="submission" date="2021-03" db="EMBL/GenBank/DDBJ databases">
        <authorList>
            <person name="Wang G."/>
        </authorList>
    </citation>
    <scope>NUCLEOTIDE SEQUENCE</scope>
    <source>
        <strain evidence="2">KCTC 12899</strain>
    </source>
</reference>
<organism evidence="2 3">
    <name type="scientific">Acanthopleuribacter pedis</name>
    <dbReference type="NCBI Taxonomy" id="442870"/>
    <lineage>
        <taxon>Bacteria</taxon>
        <taxon>Pseudomonadati</taxon>
        <taxon>Acidobacteriota</taxon>
        <taxon>Holophagae</taxon>
        <taxon>Acanthopleuribacterales</taxon>
        <taxon>Acanthopleuribacteraceae</taxon>
        <taxon>Acanthopleuribacter</taxon>
    </lineage>
</organism>